<keyword evidence="4" id="KW-0233">DNA recombination</keyword>
<dbReference type="Gene3D" id="3.90.350.10">
    <property type="entry name" value="Transposase Inhibitor Protein From Tn5, Chain A, domain 1"/>
    <property type="match status" value="1"/>
</dbReference>
<evidence type="ECO:0000256" key="4">
    <source>
        <dbReference type="ARBA" id="ARBA00023172"/>
    </source>
</evidence>
<dbReference type="EMBL" id="CP000724">
    <property type="protein sequence ID" value="ABR47572.1"/>
    <property type="molecule type" value="Genomic_DNA"/>
</dbReference>
<dbReference type="HOGENOM" id="CLU_042765_0_0_9"/>
<keyword evidence="11" id="KW-1185">Reference proteome</keyword>
<dbReference type="STRING" id="293826.Amet_1372"/>
<dbReference type="InterPro" id="IPR002559">
    <property type="entry name" value="Transposase_11"/>
</dbReference>
<evidence type="ECO:0000313" key="7">
    <source>
        <dbReference type="EMBL" id="ABR47572.1"/>
    </source>
</evidence>
<dbReference type="PANTHER" id="PTHR33258:SF1">
    <property type="entry name" value="TRANSPOSASE INSL FOR INSERTION SEQUENCE ELEMENT IS186A-RELATED"/>
    <property type="match status" value="1"/>
</dbReference>
<evidence type="ECO:0000313" key="8">
    <source>
        <dbReference type="EMBL" id="ABR48053.1"/>
    </source>
</evidence>
<keyword evidence="5" id="KW-0472">Membrane</keyword>
<dbReference type="EMBL" id="CP000724">
    <property type="protein sequence ID" value="ABR50014.1"/>
    <property type="molecule type" value="Genomic_DNA"/>
</dbReference>
<dbReference type="InterPro" id="IPR012337">
    <property type="entry name" value="RNaseH-like_sf"/>
</dbReference>
<feature type="domain" description="Transposase IS4-like" evidence="6">
    <location>
        <begin position="115"/>
        <end position="363"/>
    </location>
</feature>
<dbReference type="KEGG" id="amt:Amet_3919"/>
<dbReference type="InterPro" id="IPR047952">
    <property type="entry name" value="Transpos_IS4"/>
</dbReference>
<name>A6TN04_ALKMQ</name>
<evidence type="ECO:0000313" key="9">
    <source>
        <dbReference type="EMBL" id="ABR49151.1"/>
    </source>
</evidence>
<accession>A6TN04</accession>
<dbReference type="SUPFAM" id="SSF53098">
    <property type="entry name" value="Ribonuclease H-like"/>
    <property type="match status" value="1"/>
</dbReference>
<evidence type="ECO:0000313" key="11">
    <source>
        <dbReference type="Proteomes" id="UP000001572"/>
    </source>
</evidence>
<dbReference type="OrthoDB" id="258760at2"/>
<gene>
    <name evidence="7" type="ordered locus">Amet_1372</name>
    <name evidence="8" type="ordered locus">Amet_1888</name>
    <name evidence="9" type="ordered locus">Amet_3010</name>
    <name evidence="10" type="ordered locus">Amet_3919</name>
</gene>
<dbReference type="GO" id="GO:0003677">
    <property type="term" value="F:DNA binding"/>
    <property type="evidence" value="ECO:0007669"/>
    <property type="project" value="UniProtKB-KW"/>
</dbReference>
<keyword evidence="2" id="KW-0815">Transposition</keyword>
<dbReference type="Proteomes" id="UP000001572">
    <property type="component" value="Chromosome"/>
</dbReference>
<evidence type="ECO:0000256" key="5">
    <source>
        <dbReference type="SAM" id="Phobius"/>
    </source>
</evidence>
<organism evidence="7 11">
    <name type="scientific">Alkaliphilus metalliredigens (strain QYMF)</name>
    <dbReference type="NCBI Taxonomy" id="293826"/>
    <lineage>
        <taxon>Bacteria</taxon>
        <taxon>Bacillati</taxon>
        <taxon>Bacillota</taxon>
        <taxon>Clostridia</taxon>
        <taxon>Peptostreptococcales</taxon>
        <taxon>Natronincolaceae</taxon>
        <taxon>Alkaliphilus</taxon>
    </lineage>
</organism>
<dbReference type="GO" id="GO:0004803">
    <property type="term" value="F:transposase activity"/>
    <property type="evidence" value="ECO:0007669"/>
    <property type="project" value="InterPro"/>
</dbReference>
<dbReference type="PANTHER" id="PTHR33258">
    <property type="entry name" value="TRANSPOSASE INSL FOR INSERTION SEQUENCE ELEMENT IS186A-RELATED"/>
    <property type="match status" value="1"/>
</dbReference>
<sequence length="454" mass="51576">MKISSSLIIQFIRLFDNNKIMEIAIGTGLLKRQKGMLPDTILKVFTFGLLNIANPSLNQIASKCQAFQPGLTISKEAVYKRLKKSSLFLQETFKHMMQKSMNSVIPVKTAAILEQFKDVKICDSTKITLPDKLVALYPGLGGRNAKSSLKVQGIYSLIPARFSSLEITKAPGADTTYNDKLLAMVNPGELLITDLGYFSKAFFEKLSTKGSYYLTRIKKNSIVYVEKSGQLTKVDLTDLLKGTVVDTEVFLGIAHKKQLKCRFVAIRLPEKVVNQRRRKANQQAKAQGKQLSAKETELLAWNIIVTNVTKDKLSPEAACDLYRARWQIELVFKSLKSYLNIDKIGSCGKYQLECLIYGRLIAVVAMFSLYNVLYIPANQHFTRSLSMLRFVSIFAIHANEIALKLQLTIPNIHFLERLFKKMSKKSLHDKRQRKTTFEILQEYFFLEINFQNIA</sequence>
<keyword evidence="5" id="KW-1133">Transmembrane helix</keyword>
<feature type="transmembrane region" description="Helical" evidence="5">
    <location>
        <begin position="356"/>
        <end position="377"/>
    </location>
</feature>
<proteinExistence type="inferred from homology"/>
<evidence type="ECO:0000313" key="10">
    <source>
        <dbReference type="EMBL" id="ABR50014.1"/>
    </source>
</evidence>
<dbReference type="Pfam" id="PF01609">
    <property type="entry name" value="DDE_Tnp_1"/>
    <property type="match status" value="1"/>
</dbReference>
<dbReference type="KEGG" id="amt:Amet_1888"/>
<reference evidence="7" key="1">
    <citation type="submission" date="2007-06" db="EMBL/GenBank/DDBJ databases">
        <title>Complete sequence of Alkaliphilus metalliredigens QYMF.</title>
        <authorList>
            <consortium name="US DOE Joint Genome Institute"/>
            <person name="Copeland A."/>
            <person name="Lucas S."/>
            <person name="Lapidus A."/>
            <person name="Barry K."/>
            <person name="Detter J.C."/>
            <person name="Glavina del Rio T."/>
            <person name="Hammon N."/>
            <person name="Israni S."/>
            <person name="Dalin E."/>
            <person name="Tice H."/>
            <person name="Pitluck S."/>
            <person name="Chertkov O."/>
            <person name="Brettin T."/>
            <person name="Bruce D."/>
            <person name="Han C."/>
            <person name="Schmutz J."/>
            <person name="Larimer F."/>
            <person name="Land M."/>
            <person name="Hauser L."/>
            <person name="Kyrpides N."/>
            <person name="Mikhailova N."/>
            <person name="Ye Q."/>
            <person name="Zhou J."/>
            <person name="Fields M."/>
            <person name="Richardson P."/>
        </authorList>
    </citation>
    <scope>NUCLEOTIDE SEQUENCE</scope>
    <source>
        <strain evidence="7">QYMF</strain>
    </source>
</reference>
<protein>
    <submittedName>
        <fullName evidence="7">Transposase, IS4 family protein</fullName>
    </submittedName>
</protein>
<dbReference type="RefSeq" id="WP_012062613.1">
    <property type="nucleotide sequence ID" value="NC_009633.1"/>
</dbReference>
<evidence type="ECO:0000256" key="3">
    <source>
        <dbReference type="ARBA" id="ARBA00023125"/>
    </source>
</evidence>
<dbReference type="eggNOG" id="COG3385">
    <property type="taxonomic scope" value="Bacteria"/>
</dbReference>
<comment type="similarity">
    <text evidence="1">Belongs to the transposase 11 family.</text>
</comment>
<reference evidence="11" key="2">
    <citation type="journal article" date="2016" name="Genome Announc.">
        <title>Complete genome sequence of Alkaliphilus metalliredigens strain QYMF, an alkaliphilic and metal-reducing bacterium isolated from borax-contaminated leachate ponds.</title>
        <authorList>
            <person name="Hwang C."/>
            <person name="Copeland A."/>
            <person name="Lucas S."/>
            <person name="Lapidus A."/>
            <person name="Barry K."/>
            <person name="Detter J.C."/>
            <person name="Glavina Del Rio T."/>
            <person name="Hammon N."/>
            <person name="Israni S."/>
            <person name="Dalin E."/>
            <person name="Tice H."/>
            <person name="Pitluck S."/>
            <person name="Chertkov O."/>
            <person name="Brettin T."/>
            <person name="Bruce D."/>
            <person name="Han C."/>
            <person name="Schmutz J."/>
            <person name="Larimer F."/>
            <person name="Land M.L."/>
            <person name="Hauser L."/>
            <person name="Kyrpides N."/>
            <person name="Mikhailova N."/>
            <person name="Ye Q."/>
            <person name="Zhou J."/>
            <person name="Richardson P."/>
            <person name="Fields M.W."/>
        </authorList>
    </citation>
    <scope>NUCLEOTIDE SEQUENCE [LARGE SCALE GENOMIC DNA]</scope>
    <source>
        <strain evidence="11">QYMF</strain>
    </source>
</reference>
<dbReference type="GO" id="GO:0006313">
    <property type="term" value="P:DNA transposition"/>
    <property type="evidence" value="ECO:0007669"/>
    <property type="project" value="InterPro"/>
</dbReference>
<dbReference type="EMBL" id="CP000724">
    <property type="protein sequence ID" value="ABR49151.1"/>
    <property type="molecule type" value="Genomic_DNA"/>
</dbReference>
<keyword evidence="5" id="KW-0812">Transmembrane</keyword>
<dbReference type="AlphaFoldDB" id="A6TN04"/>
<dbReference type="KEGG" id="amt:Amet_3010"/>
<dbReference type="NCBIfam" id="NF033592">
    <property type="entry name" value="transpos_IS4_1"/>
    <property type="match status" value="1"/>
</dbReference>
<keyword evidence="3" id="KW-0238">DNA-binding</keyword>
<evidence type="ECO:0000256" key="1">
    <source>
        <dbReference type="ARBA" id="ARBA00010075"/>
    </source>
</evidence>
<evidence type="ECO:0000256" key="2">
    <source>
        <dbReference type="ARBA" id="ARBA00022578"/>
    </source>
</evidence>
<dbReference type="EMBL" id="CP000724">
    <property type="protein sequence ID" value="ABR48053.1"/>
    <property type="molecule type" value="Genomic_DNA"/>
</dbReference>
<evidence type="ECO:0000259" key="6">
    <source>
        <dbReference type="Pfam" id="PF01609"/>
    </source>
</evidence>
<dbReference type="KEGG" id="amt:Amet_1372"/>